<dbReference type="KEGG" id="aue:C5O00_11685"/>
<dbReference type="OrthoDB" id="333971at2"/>
<dbReference type="SUPFAM" id="SSF56300">
    <property type="entry name" value="Metallo-dependent phosphatases"/>
    <property type="match status" value="1"/>
</dbReference>
<dbReference type="Pfam" id="PF01103">
    <property type="entry name" value="Omp85"/>
    <property type="match status" value="1"/>
</dbReference>
<comment type="subcellular location">
    <subcellularLocation>
        <location evidence="1">Membrane</location>
    </subcellularLocation>
</comment>
<dbReference type="InterPro" id="IPR029052">
    <property type="entry name" value="Metallo-depent_PP-like"/>
</dbReference>
<reference evidence="5 6" key="1">
    <citation type="submission" date="2018-02" db="EMBL/GenBank/DDBJ databases">
        <title>Genomic analysis of the strain RR4-38 isolated from a seawater recirculating aquaculture system.</title>
        <authorList>
            <person name="Kim Y.-S."/>
            <person name="Jang Y.H."/>
            <person name="Kim K.-H."/>
        </authorList>
    </citation>
    <scope>NUCLEOTIDE SEQUENCE [LARGE SCALE GENOMIC DNA]</scope>
    <source>
        <strain evidence="5 6">RR4-38</strain>
    </source>
</reference>
<dbReference type="GO" id="GO:0016787">
    <property type="term" value="F:hydrolase activity"/>
    <property type="evidence" value="ECO:0007669"/>
    <property type="project" value="InterPro"/>
</dbReference>
<evidence type="ECO:0000313" key="6">
    <source>
        <dbReference type="Proteomes" id="UP000238442"/>
    </source>
</evidence>
<dbReference type="InterPro" id="IPR000184">
    <property type="entry name" value="Bac_surfAg_D15"/>
</dbReference>
<proteinExistence type="predicted"/>
<dbReference type="PANTHER" id="PTHR34597:SF3">
    <property type="entry name" value="OUTER MEMBRANE TRANSPORTER CDIB"/>
    <property type="match status" value="1"/>
</dbReference>
<dbReference type="Gene3D" id="3.60.21.10">
    <property type="match status" value="1"/>
</dbReference>
<protein>
    <submittedName>
        <fullName evidence="5">Phosphoesterase</fullName>
    </submittedName>
</protein>
<dbReference type="GO" id="GO:0046819">
    <property type="term" value="P:protein secretion by the type V secretion system"/>
    <property type="evidence" value="ECO:0007669"/>
    <property type="project" value="TreeGrafter"/>
</dbReference>
<dbReference type="GO" id="GO:0098046">
    <property type="term" value="C:type V protein secretion system complex"/>
    <property type="evidence" value="ECO:0007669"/>
    <property type="project" value="TreeGrafter"/>
</dbReference>
<name>A0A2S0HYQ6_9FLAO</name>
<dbReference type="GO" id="GO:0008320">
    <property type="term" value="F:protein transmembrane transporter activity"/>
    <property type="evidence" value="ECO:0007669"/>
    <property type="project" value="TreeGrafter"/>
</dbReference>
<sequence length="1234" mass="140980">MKFFYQSIIIVLSSLILSCGSYKPKFISEENPTPATVTNSEIEKRIYLVGDAGYAPENETSLALKAFEKLISKSNTKEDHLIFLGDNIYDNGLPAKGHKDRKQAEHRLEIQLDAAKKFDGEALFIPGNHDWYSNGVKGLKRQEEYVEDALDDNEAFQPENGCPVENISLSDNIELLVLDTQWYIADWDKYPTINDDCDIKTRKGFFLEVEDKLKDNNDKTVVIAMHHPAYTYGLHGGYYNFNKHIFAANNNIPLPGIASLVTLIRSQGGVSPQDRYNNRYNELMRRLITLASGNDKVIFASGHEHTLQYIEIESLRQIVSGSGAKRAPVNLGKGAKFVSGEQGFAVLDIYKNGGSRVTFYDASTGEPTQVYTTEVFPADKEYDVSTLPDEFPDTIKASVYEKEETEKSEGYEWFWGDHYRYLYGTELEVPVMTLEDFEMGFTIERKGGGHQTRSLRLVDSKGRNFALRALKKSAVQFLQSVAFKDTYVEEDFEETLTEEAILDFYTSSHPYAAFVVPKLSDALGIYHTNPFLFYMPKHKALGKYNEEFGDELYFIEERPDDGFLDVESFGKPDAIESTSDVLENLRADEKYRMDEPAFIRARLFDMILGDWDRHQDQWRWSRFDISDDEKIYRPIPRDRDQVFSKYDGALLDFMKLLIPGTKQFQEYNEDFKDYKWINLAGIKIDRTFTQTSGKEVWLEQARFIAENLSDEVIEEAFDQLPPEVQNEDSEEIKRMLKSRRGKLVAFAGKYFDHLTKLVVLTATDKDDHIEIERGDHFTEVSISRIKDGKVQPPFKTRRIEHKKTKEIWVYGLDDDDNIVVKGRPNDPIRVRIIGGQNNDTYTIENGRRVKVYDHKTKPNTLVRKGGANINFTDNYRYNIYRYDKYIDGVTSFFPGVGFNPDDGMKVGITISSADRGFKNDPFQVKHTLSGGYFFATQGFDIQYTGEFANVLNNWNVLAGARITSENFTRNFFGFGNETTNEDDELGMDYNRVKTAIRSAKTGVVKDGHYGSRIEITAELETIEVEPTDDRFIAQEIADPAFFDDRKYFGIVDVTYSYSGYDTKVVPTRGMFFKVKSGVTMNMQDSERTFGYIQPSMEFYNSITRNRKLVLRSQVQGQFNIGDSFEFYQAAVLGANTGLRGYRTERFSGESALAFSADLRYSLFKFNTGLLPLKLNVFGGYDYGRVWLDEENSNTWHDSVGGGIIVNAIDTLSGQFGLFNSDDGLRFSFGFGLSL</sequence>
<accession>A0A2S0HYQ6</accession>
<evidence type="ECO:0000313" key="5">
    <source>
        <dbReference type="EMBL" id="AVI51792.1"/>
    </source>
</evidence>
<feature type="domain" description="Calcineurin-like phosphoesterase" evidence="3">
    <location>
        <begin position="45"/>
        <end position="244"/>
    </location>
</feature>
<keyword evidence="6" id="KW-1185">Reference proteome</keyword>
<feature type="domain" description="Bacterial surface antigen (D15)" evidence="4">
    <location>
        <begin position="1052"/>
        <end position="1232"/>
    </location>
</feature>
<keyword evidence="2" id="KW-0472">Membrane</keyword>
<evidence type="ECO:0000259" key="4">
    <source>
        <dbReference type="Pfam" id="PF01103"/>
    </source>
</evidence>
<dbReference type="PANTHER" id="PTHR34597">
    <property type="entry name" value="SLR1661 PROTEIN"/>
    <property type="match status" value="1"/>
</dbReference>
<dbReference type="EMBL" id="CP027062">
    <property type="protein sequence ID" value="AVI51792.1"/>
    <property type="molecule type" value="Genomic_DNA"/>
</dbReference>
<dbReference type="RefSeq" id="WP_105217032.1">
    <property type="nucleotide sequence ID" value="NZ_CP027062.1"/>
</dbReference>
<dbReference type="GO" id="GO:0019867">
    <property type="term" value="C:outer membrane"/>
    <property type="evidence" value="ECO:0007669"/>
    <property type="project" value="InterPro"/>
</dbReference>
<dbReference type="Pfam" id="PF00149">
    <property type="entry name" value="Metallophos"/>
    <property type="match status" value="1"/>
</dbReference>
<dbReference type="Proteomes" id="UP000238442">
    <property type="component" value="Chromosome"/>
</dbReference>
<evidence type="ECO:0000256" key="1">
    <source>
        <dbReference type="ARBA" id="ARBA00004370"/>
    </source>
</evidence>
<gene>
    <name evidence="5" type="ORF">C5O00_11685</name>
</gene>
<dbReference type="PROSITE" id="PS51257">
    <property type="entry name" value="PROKAR_LIPOPROTEIN"/>
    <property type="match status" value="1"/>
</dbReference>
<dbReference type="InterPro" id="IPR051544">
    <property type="entry name" value="TPS_OM_transporter"/>
</dbReference>
<organism evidence="5 6">
    <name type="scientific">Pukyongia salina</name>
    <dbReference type="NCBI Taxonomy" id="2094025"/>
    <lineage>
        <taxon>Bacteria</taxon>
        <taxon>Pseudomonadati</taxon>
        <taxon>Bacteroidota</taxon>
        <taxon>Flavobacteriia</taxon>
        <taxon>Flavobacteriales</taxon>
        <taxon>Flavobacteriaceae</taxon>
        <taxon>Pukyongia</taxon>
    </lineage>
</organism>
<dbReference type="Gene3D" id="2.40.160.50">
    <property type="entry name" value="membrane protein fhac: a member of the omp85/tpsb transporter family"/>
    <property type="match status" value="1"/>
</dbReference>
<evidence type="ECO:0000256" key="2">
    <source>
        <dbReference type="ARBA" id="ARBA00023136"/>
    </source>
</evidence>
<evidence type="ECO:0000259" key="3">
    <source>
        <dbReference type="Pfam" id="PF00149"/>
    </source>
</evidence>
<dbReference type="InterPro" id="IPR004843">
    <property type="entry name" value="Calcineurin-like_PHP"/>
</dbReference>
<dbReference type="AlphaFoldDB" id="A0A2S0HYQ6"/>